<organism evidence="2 3">
    <name type="scientific">Pisolithus tinctorius Marx 270</name>
    <dbReference type="NCBI Taxonomy" id="870435"/>
    <lineage>
        <taxon>Eukaryota</taxon>
        <taxon>Fungi</taxon>
        <taxon>Dikarya</taxon>
        <taxon>Basidiomycota</taxon>
        <taxon>Agaricomycotina</taxon>
        <taxon>Agaricomycetes</taxon>
        <taxon>Agaricomycetidae</taxon>
        <taxon>Boletales</taxon>
        <taxon>Sclerodermatineae</taxon>
        <taxon>Pisolithaceae</taxon>
        <taxon>Pisolithus</taxon>
    </lineage>
</organism>
<feature type="region of interest" description="Disordered" evidence="1">
    <location>
        <begin position="280"/>
        <end position="354"/>
    </location>
</feature>
<dbReference type="InterPro" id="IPR027417">
    <property type="entry name" value="P-loop_NTPase"/>
</dbReference>
<evidence type="ECO:0000313" key="2">
    <source>
        <dbReference type="EMBL" id="KIO06124.1"/>
    </source>
</evidence>
<dbReference type="EMBL" id="KN831964">
    <property type="protein sequence ID" value="KIO06124.1"/>
    <property type="molecule type" value="Genomic_DNA"/>
</dbReference>
<evidence type="ECO:0000256" key="1">
    <source>
        <dbReference type="SAM" id="MobiDB-lite"/>
    </source>
</evidence>
<dbReference type="Gene3D" id="3.40.50.300">
    <property type="entry name" value="P-loop containing nucleotide triphosphate hydrolases"/>
    <property type="match status" value="1"/>
</dbReference>
<accession>A0A0C3PE64</accession>
<proteinExistence type="predicted"/>
<keyword evidence="3" id="KW-1185">Reference proteome</keyword>
<dbReference type="OrthoDB" id="8954335at2759"/>
<dbReference type="AlphaFoldDB" id="A0A0C3PE64"/>
<reference evidence="3" key="2">
    <citation type="submission" date="2015-01" db="EMBL/GenBank/DDBJ databases">
        <title>Evolutionary Origins and Diversification of the Mycorrhizal Mutualists.</title>
        <authorList>
            <consortium name="DOE Joint Genome Institute"/>
            <consortium name="Mycorrhizal Genomics Consortium"/>
            <person name="Kohler A."/>
            <person name="Kuo A."/>
            <person name="Nagy L.G."/>
            <person name="Floudas D."/>
            <person name="Copeland A."/>
            <person name="Barry K.W."/>
            <person name="Cichocki N."/>
            <person name="Veneault-Fourrey C."/>
            <person name="LaButti K."/>
            <person name="Lindquist E.A."/>
            <person name="Lipzen A."/>
            <person name="Lundell T."/>
            <person name="Morin E."/>
            <person name="Murat C."/>
            <person name="Riley R."/>
            <person name="Ohm R."/>
            <person name="Sun H."/>
            <person name="Tunlid A."/>
            <person name="Henrissat B."/>
            <person name="Grigoriev I.V."/>
            <person name="Hibbett D.S."/>
            <person name="Martin F."/>
        </authorList>
    </citation>
    <scope>NUCLEOTIDE SEQUENCE [LARGE SCALE GENOMIC DNA]</scope>
    <source>
        <strain evidence="3">Marx 270</strain>
    </source>
</reference>
<gene>
    <name evidence="2" type="ORF">M404DRAFT_999347</name>
</gene>
<dbReference type="STRING" id="870435.A0A0C3PE64"/>
<feature type="compositionally biased region" description="Basic and acidic residues" evidence="1">
    <location>
        <begin position="338"/>
        <end position="352"/>
    </location>
</feature>
<dbReference type="SUPFAM" id="SSF52540">
    <property type="entry name" value="P-loop containing nucleoside triphosphate hydrolases"/>
    <property type="match status" value="1"/>
</dbReference>
<reference evidence="2 3" key="1">
    <citation type="submission" date="2014-04" db="EMBL/GenBank/DDBJ databases">
        <authorList>
            <consortium name="DOE Joint Genome Institute"/>
            <person name="Kuo A."/>
            <person name="Kohler A."/>
            <person name="Costa M.D."/>
            <person name="Nagy L.G."/>
            <person name="Floudas D."/>
            <person name="Copeland A."/>
            <person name="Barry K.W."/>
            <person name="Cichocki N."/>
            <person name="Veneault-Fourrey C."/>
            <person name="LaButti K."/>
            <person name="Lindquist E.A."/>
            <person name="Lipzen A."/>
            <person name="Lundell T."/>
            <person name="Morin E."/>
            <person name="Murat C."/>
            <person name="Sun H."/>
            <person name="Tunlid A."/>
            <person name="Henrissat B."/>
            <person name="Grigoriev I.V."/>
            <person name="Hibbett D.S."/>
            <person name="Martin F."/>
            <person name="Nordberg H.P."/>
            <person name="Cantor M.N."/>
            <person name="Hua S.X."/>
        </authorList>
    </citation>
    <scope>NUCLEOTIDE SEQUENCE [LARGE SCALE GENOMIC DNA]</scope>
    <source>
        <strain evidence="2 3">Marx 270</strain>
    </source>
</reference>
<name>A0A0C3PE64_PISTI</name>
<sequence length="373" mass="42726">MTSKPFILNGNIVTLIDTPGFDDTNRSDTEILRSIAAYLSNTYEQGAKLAGIIYMHRISDTRMGGTSARNFRIFRELCGESTLRNVLIVTTMWSEVSPELGEERERELASNGKFFKPVLDKGARMLRHNNTRESAHAILRHLVNAQAHTLQIQHELVNEQRDLAHTSAGVELGRLLKDQADRHEAQLKEVRREMEEAMRVKDEQSRKELQQVVDEKLSEIERIRRNAEQMAADFVAEKARLEARIADMEKANREHLRNLEEHAQRERELIAARDVAERRASDLERKLEYASTERSTKTDIPEQSARPKEKRSNHGSTPDAKERYAPRPSPNPGCTRDSNSEQGEKTRKEKNQETFVESLFSSVISIRKAILGF</sequence>
<feature type="compositionally biased region" description="Basic and acidic residues" evidence="1">
    <location>
        <begin position="294"/>
        <end position="312"/>
    </location>
</feature>
<dbReference type="Proteomes" id="UP000054217">
    <property type="component" value="Unassembled WGS sequence"/>
</dbReference>
<dbReference type="InParanoid" id="A0A0C3PE64"/>
<evidence type="ECO:0000313" key="3">
    <source>
        <dbReference type="Proteomes" id="UP000054217"/>
    </source>
</evidence>
<protein>
    <recommendedName>
        <fullName evidence="4">G domain-containing protein</fullName>
    </recommendedName>
</protein>
<dbReference type="HOGENOM" id="CLU_018003_1_0_1"/>
<evidence type="ECO:0008006" key="4">
    <source>
        <dbReference type="Google" id="ProtNLM"/>
    </source>
</evidence>